<organism evidence="6 7">
    <name type="scientific">Selenobaculum gibii</name>
    <dbReference type="NCBI Taxonomy" id="3054208"/>
    <lineage>
        <taxon>Bacteria</taxon>
        <taxon>Bacillati</taxon>
        <taxon>Bacillota</taxon>
        <taxon>Negativicutes</taxon>
        <taxon>Selenomonadales</taxon>
        <taxon>Selenomonadaceae</taxon>
        <taxon>Selenobaculum</taxon>
    </lineage>
</organism>
<dbReference type="GO" id="GO:0008237">
    <property type="term" value="F:metallopeptidase activity"/>
    <property type="evidence" value="ECO:0007669"/>
    <property type="project" value="UniProtKB-KW"/>
</dbReference>
<dbReference type="RefSeq" id="WP_309320629.1">
    <property type="nucleotide sequence ID" value="NZ_CP120678.1"/>
</dbReference>
<dbReference type="Pfam" id="PF04002">
    <property type="entry name" value="RadC"/>
    <property type="match status" value="1"/>
</dbReference>
<protein>
    <submittedName>
        <fullName evidence="6">DNA repair protein RadC</fullName>
    </submittedName>
</protein>
<dbReference type="NCBIfam" id="NF000642">
    <property type="entry name" value="PRK00024.1"/>
    <property type="match status" value="1"/>
</dbReference>
<keyword evidence="2" id="KW-0378">Hydrolase</keyword>
<dbReference type="Gene3D" id="3.40.140.10">
    <property type="entry name" value="Cytidine Deaminase, domain 2"/>
    <property type="match status" value="1"/>
</dbReference>
<dbReference type="InterPro" id="IPR010994">
    <property type="entry name" value="RuvA_2-like"/>
</dbReference>
<dbReference type="PANTHER" id="PTHR30471:SF3">
    <property type="entry name" value="UPF0758 PROTEIN YEES-RELATED"/>
    <property type="match status" value="1"/>
</dbReference>
<dbReference type="InterPro" id="IPR046778">
    <property type="entry name" value="UPF0758_N"/>
</dbReference>
<dbReference type="EMBL" id="CP120678">
    <property type="protein sequence ID" value="WIW71400.1"/>
    <property type="molecule type" value="Genomic_DNA"/>
</dbReference>
<keyword evidence="2" id="KW-0645">Protease</keyword>
<feature type="domain" description="RadC-like JAB" evidence="4">
    <location>
        <begin position="108"/>
        <end position="227"/>
    </location>
</feature>
<dbReference type="KEGG" id="sgbi:P3F81_03550"/>
<keyword evidence="7" id="KW-1185">Reference proteome</keyword>
<evidence type="ECO:0000313" key="6">
    <source>
        <dbReference type="EMBL" id="WIW71400.1"/>
    </source>
</evidence>
<reference evidence="6" key="1">
    <citation type="submission" date="2023-03" db="EMBL/GenBank/DDBJ databases">
        <title>Selenobaculum gbiensis gen. nov. sp. nov., a new bacterium isolated from the gut microbiota of IBD patient.</title>
        <authorList>
            <person name="Yeo S."/>
            <person name="Park H."/>
            <person name="Huh C.S."/>
        </authorList>
    </citation>
    <scope>NUCLEOTIDE SEQUENCE</scope>
    <source>
        <strain evidence="6">ICN-92133</strain>
    </source>
</reference>
<gene>
    <name evidence="6" type="primary">radC</name>
    <name evidence="6" type="ORF">P3F81_03550</name>
</gene>
<evidence type="ECO:0000313" key="7">
    <source>
        <dbReference type="Proteomes" id="UP001243623"/>
    </source>
</evidence>
<evidence type="ECO:0000259" key="4">
    <source>
        <dbReference type="Pfam" id="PF04002"/>
    </source>
</evidence>
<comment type="similarity">
    <text evidence="1 3">Belongs to the UPF0758 family.</text>
</comment>
<evidence type="ECO:0000256" key="2">
    <source>
        <dbReference type="ARBA" id="ARBA00023049"/>
    </source>
</evidence>
<dbReference type="PROSITE" id="PS01302">
    <property type="entry name" value="UPF0758"/>
    <property type="match status" value="1"/>
</dbReference>
<dbReference type="InterPro" id="IPR001405">
    <property type="entry name" value="UPF0758"/>
</dbReference>
<dbReference type="AlphaFoldDB" id="A0A9Y2AKT0"/>
<dbReference type="Pfam" id="PF20582">
    <property type="entry name" value="UPF0758_N"/>
    <property type="match status" value="1"/>
</dbReference>
<evidence type="ECO:0000256" key="3">
    <source>
        <dbReference type="RuleBase" id="RU003797"/>
    </source>
</evidence>
<dbReference type="Proteomes" id="UP001243623">
    <property type="component" value="Chromosome"/>
</dbReference>
<keyword evidence="2" id="KW-0482">Metalloprotease</keyword>
<dbReference type="SUPFAM" id="SSF47781">
    <property type="entry name" value="RuvA domain 2-like"/>
    <property type="match status" value="1"/>
</dbReference>
<dbReference type="NCBIfam" id="TIGR00608">
    <property type="entry name" value="radc"/>
    <property type="match status" value="1"/>
</dbReference>
<dbReference type="CDD" id="cd08071">
    <property type="entry name" value="MPN_DUF2466"/>
    <property type="match status" value="1"/>
</dbReference>
<dbReference type="InterPro" id="IPR020891">
    <property type="entry name" value="UPF0758_CS"/>
</dbReference>
<evidence type="ECO:0000256" key="1">
    <source>
        <dbReference type="ARBA" id="ARBA00010243"/>
    </source>
</evidence>
<dbReference type="InterPro" id="IPR025657">
    <property type="entry name" value="RadC_JAB"/>
</dbReference>
<proteinExistence type="inferred from homology"/>
<feature type="domain" description="UPF0758" evidence="5">
    <location>
        <begin position="6"/>
        <end position="85"/>
    </location>
</feature>
<dbReference type="PANTHER" id="PTHR30471">
    <property type="entry name" value="DNA REPAIR PROTEIN RADC"/>
    <property type="match status" value="1"/>
</dbReference>
<sequence>MKELMVRDLPDMERPREKLLLKGAQSLSDAELLAILLRTGTKEDSVIRVAEKLLSVYKNESLGEFANLSVNDFSKIKGIGKVKAITVLAALELGKRLAEAPSIERKKITSPQDVVNYFMPRFRYEKKEHFIVVLLDTKNHILATPVISVGCLNSSIVHPREVFREAIVHFAAAMILVHNHPSGDPTPSKEDIHVTHKLIEAGGLMDIKVIDHIIIGDNCYISLKEERVID</sequence>
<accession>A0A9Y2AKT0</accession>
<evidence type="ECO:0000259" key="5">
    <source>
        <dbReference type="Pfam" id="PF20582"/>
    </source>
</evidence>
<name>A0A9Y2AKT0_9FIRM</name>